<keyword evidence="1" id="KW-0378">Hydrolase</keyword>
<dbReference type="Gene3D" id="3.60.110.10">
    <property type="entry name" value="Carbon-nitrogen hydrolase"/>
    <property type="match status" value="1"/>
</dbReference>
<dbReference type="KEGG" id="hhu:AR456_16125"/>
<dbReference type="InterPro" id="IPR003010">
    <property type="entry name" value="C-N_Hydrolase"/>
</dbReference>
<dbReference type="STRING" id="1178482.AR456_16125"/>
<evidence type="ECO:0000313" key="4">
    <source>
        <dbReference type="Proteomes" id="UP000019113"/>
    </source>
</evidence>
<accession>W1NB94</accession>
<dbReference type="PATRIC" id="fig|1178482.3.peg.1344"/>
<dbReference type="GO" id="GO:0050126">
    <property type="term" value="F:N-carbamoylputrescine amidase activity"/>
    <property type="evidence" value="ECO:0007669"/>
    <property type="project" value="TreeGrafter"/>
</dbReference>
<keyword evidence="4" id="KW-1185">Reference proteome</keyword>
<evidence type="ECO:0000256" key="1">
    <source>
        <dbReference type="ARBA" id="ARBA00022801"/>
    </source>
</evidence>
<evidence type="ECO:0000313" key="3">
    <source>
        <dbReference type="EMBL" id="ERL52471.1"/>
    </source>
</evidence>
<dbReference type="Pfam" id="PF00795">
    <property type="entry name" value="CN_hydrolase"/>
    <property type="match status" value="1"/>
</dbReference>
<dbReference type="InterPro" id="IPR036526">
    <property type="entry name" value="C-N_Hydrolase_sf"/>
</dbReference>
<name>W1NB94_9GAMM</name>
<dbReference type="RefSeq" id="WP_021818304.1">
    <property type="nucleotide sequence ID" value="NZ_AVBC01000019.1"/>
</dbReference>
<dbReference type="OrthoDB" id="9760188at2"/>
<dbReference type="eggNOG" id="COG0388">
    <property type="taxonomic scope" value="Bacteria"/>
</dbReference>
<reference evidence="3 4" key="1">
    <citation type="submission" date="2013-08" db="EMBL/GenBank/DDBJ databases">
        <title>draft genome of Halomonas huanghegensis, strain BJGMM-B45T.</title>
        <authorList>
            <person name="Miao C."/>
            <person name="Wan Y."/>
            <person name="Jin W."/>
        </authorList>
    </citation>
    <scope>NUCLEOTIDE SEQUENCE [LARGE SCALE GENOMIC DNA]</scope>
    <source>
        <strain evidence="3 4">BJGMM-B45</strain>
    </source>
</reference>
<dbReference type="InterPro" id="IPR050345">
    <property type="entry name" value="Aliph_Amidase/BUP"/>
</dbReference>
<protein>
    <recommendedName>
        <fullName evidence="2">CN hydrolase domain-containing protein</fullName>
    </recommendedName>
</protein>
<dbReference type="PANTHER" id="PTHR43674:SF2">
    <property type="entry name" value="BETA-UREIDOPROPIONASE"/>
    <property type="match status" value="1"/>
</dbReference>
<dbReference type="CDD" id="cd07197">
    <property type="entry name" value="nitrilase"/>
    <property type="match status" value="1"/>
</dbReference>
<dbReference type="PROSITE" id="PS50263">
    <property type="entry name" value="CN_HYDROLASE"/>
    <property type="match status" value="1"/>
</dbReference>
<feature type="domain" description="CN hydrolase" evidence="2">
    <location>
        <begin position="1"/>
        <end position="235"/>
    </location>
</feature>
<sequence length="250" mass="27343">MRIAAAQFRPIKGNIDENLSRHLSLIKVATQENIDLIVFPELSLTGYEPELAAELAISAGDPRLARLQKIADENQLTIVCGAPIANESPHPQVGSLIIAPGQRVLLYRKIHLHPGENTYFTAGHQHCTFAHGAVRAGVAICADTQHEHHAAQQKTAGADLYLVSSAITAEGYKRDTGLLERWARRYEMPVVMANFHGATGEMLTVGSSSIWDRHGKLLVQACKDRDTLAMADISTSNSRGWTRILPHTSD</sequence>
<dbReference type="Proteomes" id="UP000019113">
    <property type="component" value="Unassembled WGS sequence"/>
</dbReference>
<dbReference type="PANTHER" id="PTHR43674">
    <property type="entry name" value="NITRILASE C965.09-RELATED"/>
    <property type="match status" value="1"/>
</dbReference>
<dbReference type="EMBL" id="AVBC01000019">
    <property type="protein sequence ID" value="ERL52471.1"/>
    <property type="molecule type" value="Genomic_DNA"/>
</dbReference>
<dbReference type="AlphaFoldDB" id="W1NB94"/>
<dbReference type="GO" id="GO:0033388">
    <property type="term" value="P:putrescine biosynthetic process from arginine"/>
    <property type="evidence" value="ECO:0007669"/>
    <property type="project" value="TreeGrafter"/>
</dbReference>
<proteinExistence type="predicted"/>
<organism evidence="3 4">
    <name type="scientific">Halomonas huangheensis</name>
    <dbReference type="NCBI Taxonomy" id="1178482"/>
    <lineage>
        <taxon>Bacteria</taxon>
        <taxon>Pseudomonadati</taxon>
        <taxon>Pseudomonadota</taxon>
        <taxon>Gammaproteobacteria</taxon>
        <taxon>Oceanospirillales</taxon>
        <taxon>Halomonadaceae</taxon>
        <taxon>Halomonas</taxon>
    </lineage>
</organism>
<evidence type="ECO:0000259" key="2">
    <source>
        <dbReference type="PROSITE" id="PS50263"/>
    </source>
</evidence>
<dbReference type="SUPFAM" id="SSF56317">
    <property type="entry name" value="Carbon-nitrogen hydrolase"/>
    <property type="match status" value="1"/>
</dbReference>
<gene>
    <name evidence="3" type="ORF">BJB45_10925</name>
</gene>
<comment type="caution">
    <text evidence="3">The sequence shown here is derived from an EMBL/GenBank/DDBJ whole genome shotgun (WGS) entry which is preliminary data.</text>
</comment>